<comment type="cofactor">
    <cofactor evidence="1">
        <name>heme</name>
        <dbReference type="ChEBI" id="CHEBI:30413"/>
    </cofactor>
</comment>
<keyword evidence="7" id="KW-0408">Iron</keyword>
<dbReference type="GO" id="GO:0009808">
    <property type="term" value="P:lignin metabolic process"/>
    <property type="evidence" value="ECO:0007669"/>
    <property type="project" value="TreeGrafter"/>
</dbReference>
<evidence type="ECO:0000256" key="5">
    <source>
        <dbReference type="ARBA" id="ARBA00022723"/>
    </source>
</evidence>
<dbReference type="PANTHER" id="PTHR47948:SF10">
    <property type="entry name" value="CINNAMATE-4-HYDROXYLASE"/>
    <property type="match status" value="1"/>
</dbReference>
<dbReference type="AlphaFoldDB" id="A0A8X7VCC6"/>
<keyword evidence="6" id="KW-0560">Oxidoreductase</keyword>
<organism evidence="9 10">
    <name type="scientific">Brassica carinata</name>
    <name type="common">Ethiopian mustard</name>
    <name type="synonym">Abyssinian cabbage</name>
    <dbReference type="NCBI Taxonomy" id="52824"/>
    <lineage>
        <taxon>Eukaryota</taxon>
        <taxon>Viridiplantae</taxon>
        <taxon>Streptophyta</taxon>
        <taxon>Embryophyta</taxon>
        <taxon>Tracheophyta</taxon>
        <taxon>Spermatophyta</taxon>
        <taxon>Magnoliopsida</taxon>
        <taxon>eudicotyledons</taxon>
        <taxon>Gunneridae</taxon>
        <taxon>Pentapetalae</taxon>
        <taxon>rosids</taxon>
        <taxon>malvids</taxon>
        <taxon>Brassicales</taxon>
        <taxon>Brassicaceae</taxon>
        <taxon>Brassiceae</taxon>
        <taxon>Brassica</taxon>
    </lineage>
</organism>
<evidence type="ECO:0000256" key="8">
    <source>
        <dbReference type="ARBA" id="ARBA00023033"/>
    </source>
</evidence>
<sequence length="122" mass="13796">METLSLSSGPFLRGYLKICQDVKDRRLSLFKKYFVEERKQIASSKATGSEGLKCAIDHILDAQQKGEITRTTFFTLLRTSMSLNFELLPPPGQSRVDTSEKGGQFSLHILNHSTIVMKPRTF</sequence>
<comment type="similarity">
    <text evidence="3">Belongs to the cytochrome P450 family.</text>
</comment>
<dbReference type="GO" id="GO:0016710">
    <property type="term" value="F:trans-cinnamate 4-monooxygenase activity"/>
    <property type="evidence" value="ECO:0007669"/>
    <property type="project" value="TreeGrafter"/>
</dbReference>
<evidence type="ECO:0000256" key="6">
    <source>
        <dbReference type="ARBA" id="ARBA00023002"/>
    </source>
</evidence>
<gene>
    <name evidence="9" type="ORF">Bca52824_028369</name>
</gene>
<evidence type="ECO:0000256" key="2">
    <source>
        <dbReference type="ARBA" id="ARBA00004370"/>
    </source>
</evidence>
<keyword evidence="4" id="KW-0349">Heme</keyword>
<dbReference type="Proteomes" id="UP000886595">
    <property type="component" value="Unassembled WGS sequence"/>
</dbReference>
<keyword evidence="5" id="KW-0479">Metal-binding</keyword>
<protein>
    <submittedName>
        <fullName evidence="9">Uncharacterized protein</fullName>
    </submittedName>
</protein>
<dbReference type="OrthoDB" id="1665549at2759"/>
<evidence type="ECO:0000313" key="9">
    <source>
        <dbReference type="EMBL" id="KAG2308621.1"/>
    </source>
</evidence>
<dbReference type="PANTHER" id="PTHR47948">
    <property type="entry name" value="TRANS-CINNAMATE 4-MONOOXYGENASE"/>
    <property type="match status" value="1"/>
</dbReference>
<proteinExistence type="inferred from homology"/>
<evidence type="ECO:0000313" key="10">
    <source>
        <dbReference type="Proteomes" id="UP000886595"/>
    </source>
</evidence>
<evidence type="ECO:0000256" key="4">
    <source>
        <dbReference type="ARBA" id="ARBA00022617"/>
    </source>
</evidence>
<name>A0A8X7VCC6_BRACI</name>
<keyword evidence="10" id="KW-1185">Reference proteome</keyword>
<dbReference type="GO" id="GO:0046872">
    <property type="term" value="F:metal ion binding"/>
    <property type="evidence" value="ECO:0007669"/>
    <property type="project" value="UniProtKB-KW"/>
</dbReference>
<comment type="subcellular location">
    <subcellularLocation>
        <location evidence="2">Membrane</location>
    </subcellularLocation>
</comment>
<reference evidence="9 10" key="1">
    <citation type="submission" date="2020-02" db="EMBL/GenBank/DDBJ databases">
        <authorList>
            <person name="Ma Q."/>
            <person name="Huang Y."/>
            <person name="Song X."/>
            <person name="Pei D."/>
        </authorList>
    </citation>
    <scope>NUCLEOTIDE SEQUENCE [LARGE SCALE GENOMIC DNA]</scope>
    <source>
        <strain evidence="9">Sxm20200214</strain>
        <tissue evidence="9">Leaf</tissue>
    </source>
</reference>
<keyword evidence="8" id="KW-0503">Monooxygenase</keyword>
<evidence type="ECO:0000256" key="3">
    <source>
        <dbReference type="ARBA" id="ARBA00010617"/>
    </source>
</evidence>
<accession>A0A8X7VCC6</accession>
<dbReference type="GO" id="GO:0016020">
    <property type="term" value="C:membrane"/>
    <property type="evidence" value="ECO:0007669"/>
    <property type="project" value="UniProtKB-SubCell"/>
</dbReference>
<evidence type="ECO:0000256" key="7">
    <source>
        <dbReference type="ARBA" id="ARBA00023004"/>
    </source>
</evidence>
<dbReference type="EMBL" id="JAAMPC010000006">
    <property type="protein sequence ID" value="KAG2308621.1"/>
    <property type="molecule type" value="Genomic_DNA"/>
</dbReference>
<comment type="caution">
    <text evidence="9">The sequence shown here is derived from an EMBL/GenBank/DDBJ whole genome shotgun (WGS) entry which is preliminary data.</text>
</comment>
<evidence type="ECO:0000256" key="1">
    <source>
        <dbReference type="ARBA" id="ARBA00001971"/>
    </source>
</evidence>